<gene>
    <name evidence="1" type="ORF">pC5.8b_246</name>
</gene>
<sequence length="48" mass="5299">MNGYCKQPQVFVAGQGHAARLAQSVDLTRHALFPSARRHGFWSGIPMC</sequence>
<dbReference type="EMBL" id="MK318972">
    <property type="protein sequence ID" value="QCL09737.1"/>
    <property type="molecule type" value="Genomic_DNA"/>
</dbReference>
<protein>
    <submittedName>
        <fullName evidence="1">Uncharacterized protein</fullName>
    </submittedName>
</protein>
<keyword evidence="1" id="KW-0614">Plasmid</keyword>
<reference evidence="1" key="1">
    <citation type="submission" date="2018-12" db="EMBL/GenBank/DDBJ databases">
        <title>Three Rhizobium rhizogenes strains isolated from the same crown gall tumor carry diverse plasmids.</title>
        <authorList>
            <person name="Pulawska J."/>
            <person name="Kuzmanovic N."/>
        </authorList>
    </citation>
    <scope>NUCLEOTIDE SEQUENCE</scope>
    <source>
        <strain evidence="1">Colt5.8</strain>
        <plasmid evidence="1">pColt5.8b</plasmid>
    </source>
</reference>
<evidence type="ECO:0000313" key="1">
    <source>
        <dbReference type="EMBL" id="QCL09737.1"/>
    </source>
</evidence>
<geneLocation type="plasmid" evidence="1">
    <name>pColt5.8b</name>
</geneLocation>
<organism evidence="1">
    <name type="scientific">Rhizobium rhizogenes</name>
    <name type="common">Agrobacterium rhizogenes</name>
    <dbReference type="NCBI Taxonomy" id="359"/>
    <lineage>
        <taxon>Bacteria</taxon>
        <taxon>Pseudomonadati</taxon>
        <taxon>Pseudomonadota</taxon>
        <taxon>Alphaproteobacteria</taxon>
        <taxon>Hyphomicrobiales</taxon>
        <taxon>Rhizobiaceae</taxon>
        <taxon>Rhizobium/Agrobacterium group</taxon>
        <taxon>Rhizobium</taxon>
    </lineage>
</organism>
<name>A0A7S4ZT25_RHIRH</name>
<accession>A0A7S4ZT25</accession>
<dbReference type="AlphaFoldDB" id="A0A7S4ZT25"/>
<proteinExistence type="predicted"/>